<gene>
    <name evidence="1" type="ORF">MM415B00340_0036</name>
</gene>
<reference evidence="1" key="1">
    <citation type="submission" date="2020-03" db="EMBL/GenBank/DDBJ databases">
        <title>The deep terrestrial virosphere.</title>
        <authorList>
            <person name="Holmfeldt K."/>
            <person name="Nilsson E."/>
            <person name="Simone D."/>
            <person name="Lopez-Fernandez M."/>
            <person name="Wu X."/>
            <person name="de Brujin I."/>
            <person name="Lundin D."/>
            <person name="Andersson A."/>
            <person name="Bertilsson S."/>
            <person name="Dopson M."/>
        </authorList>
    </citation>
    <scope>NUCLEOTIDE SEQUENCE</scope>
    <source>
        <strain evidence="1">MM415B00340</strain>
    </source>
</reference>
<protein>
    <submittedName>
        <fullName evidence="1">Uncharacterized protein</fullName>
    </submittedName>
</protein>
<evidence type="ECO:0000313" key="1">
    <source>
        <dbReference type="EMBL" id="QJA66652.1"/>
    </source>
</evidence>
<sequence length="100" mass="11592">MQHRDFVDETEKLLMRCKRVLEKKAELYAPEDDRLSQFKTMAVLEDTTPIQALGGAMAKHTATLYHLINYSGSEKQWAETLVDHINYLILLNALLKEKEE</sequence>
<dbReference type="AlphaFoldDB" id="A0A6M3JC71"/>
<name>A0A6M3JC71_9ZZZZ</name>
<proteinExistence type="predicted"/>
<accession>A0A6M3JC71</accession>
<dbReference type="EMBL" id="MT141558">
    <property type="protein sequence ID" value="QJA66652.1"/>
    <property type="molecule type" value="Genomic_DNA"/>
</dbReference>
<organism evidence="1">
    <name type="scientific">viral metagenome</name>
    <dbReference type="NCBI Taxonomy" id="1070528"/>
    <lineage>
        <taxon>unclassified sequences</taxon>
        <taxon>metagenomes</taxon>
        <taxon>organismal metagenomes</taxon>
    </lineage>
</organism>